<dbReference type="AlphaFoldDB" id="A0A3N4HTL5"/>
<gene>
    <name evidence="1" type="ORF">BJ508DRAFT_314217</name>
</gene>
<keyword evidence="2" id="KW-1185">Reference proteome</keyword>
<accession>A0A3N4HTL5</accession>
<organism evidence="1 2">
    <name type="scientific">Ascobolus immersus RN42</name>
    <dbReference type="NCBI Taxonomy" id="1160509"/>
    <lineage>
        <taxon>Eukaryota</taxon>
        <taxon>Fungi</taxon>
        <taxon>Dikarya</taxon>
        <taxon>Ascomycota</taxon>
        <taxon>Pezizomycotina</taxon>
        <taxon>Pezizomycetes</taxon>
        <taxon>Pezizales</taxon>
        <taxon>Ascobolaceae</taxon>
        <taxon>Ascobolus</taxon>
    </lineage>
</organism>
<evidence type="ECO:0000313" key="2">
    <source>
        <dbReference type="Proteomes" id="UP000275078"/>
    </source>
</evidence>
<reference evidence="1 2" key="1">
    <citation type="journal article" date="2018" name="Nat. Ecol. Evol.">
        <title>Pezizomycetes genomes reveal the molecular basis of ectomycorrhizal truffle lifestyle.</title>
        <authorList>
            <person name="Murat C."/>
            <person name="Payen T."/>
            <person name="Noel B."/>
            <person name="Kuo A."/>
            <person name="Morin E."/>
            <person name="Chen J."/>
            <person name="Kohler A."/>
            <person name="Krizsan K."/>
            <person name="Balestrini R."/>
            <person name="Da Silva C."/>
            <person name="Montanini B."/>
            <person name="Hainaut M."/>
            <person name="Levati E."/>
            <person name="Barry K.W."/>
            <person name="Belfiori B."/>
            <person name="Cichocki N."/>
            <person name="Clum A."/>
            <person name="Dockter R.B."/>
            <person name="Fauchery L."/>
            <person name="Guy J."/>
            <person name="Iotti M."/>
            <person name="Le Tacon F."/>
            <person name="Lindquist E.A."/>
            <person name="Lipzen A."/>
            <person name="Malagnac F."/>
            <person name="Mello A."/>
            <person name="Molinier V."/>
            <person name="Miyauchi S."/>
            <person name="Poulain J."/>
            <person name="Riccioni C."/>
            <person name="Rubini A."/>
            <person name="Sitrit Y."/>
            <person name="Splivallo R."/>
            <person name="Traeger S."/>
            <person name="Wang M."/>
            <person name="Zifcakova L."/>
            <person name="Wipf D."/>
            <person name="Zambonelli A."/>
            <person name="Paolocci F."/>
            <person name="Nowrousian M."/>
            <person name="Ottonello S."/>
            <person name="Baldrian P."/>
            <person name="Spatafora J.W."/>
            <person name="Henrissat B."/>
            <person name="Nagy L.G."/>
            <person name="Aury J.M."/>
            <person name="Wincker P."/>
            <person name="Grigoriev I.V."/>
            <person name="Bonfante P."/>
            <person name="Martin F.M."/>
        </authorList>
    </citation>
    <scope>NUCLEOTIDE SEQUENCE [LARGE SCALE GENOMIC DNA]</scope>
    <source>
        <strain evidence="1 2">RN42</strain>
    </source>
</reference>
<sequence>MGWVVGGRSIQWINLQLASAENLRRSFRGVHHRAPSQNELLILRSVIYAHAGIVTREFKPGAGIDHPEKGPDVYDGTLRVLLRAMQVSVFPGSPMEKFYHSFASFMGITGHSYDSELASENNLRYFDLITTVYDRGILACPIATDPARTTLYCYRTGARNCP</sequence>
<evidence type="ECO:0000313" key="1">
    <source>
        <dbReference type="EMBL" id="RPA73004.1"/>
    </source>
</evidence>
<name>A0A3N4HTL5_ASCIM</name>
<dbReference type="EMBL" id="ML119837">
    <property type="protein sequence ID" value="RPA73004.1"/>
    <property type="molecule type" value="Genomic_DNA"/>
</dbReference>
<dbReference type="Proteomes" id="UP000275078">
    <property type="component" value="Unassembled WGS sequence"/>
</dbReference>
<proteinExistence type="predicted"/>
<protein>
    <submittedName>
        <fullName evidence="1">Uncharacterized protein</fullName>
    </submittedName>
</protein>